<proteinExistence type="predicted"/>
<sequence>MSTSDDAAVINVDAVTNADNGKCQVRGCRVAGAQRLVCAADGCNKTVHLMCYQGVVLRDKSGGDLRPLSENHVVCTKACYNNFVKSLSGSDSSRGKWTNDGKGGPDDQHTSMRILLDWMTTEGNYSRYCGKGNNGVTKLQFASTLAEKMRAETKSDTRNGKQVLDKIARIENAFRDAASFARSETGAGIQEGEGEQTFQAAVRRRCPYYYELVEIMGDRSSTHPKCTTTVMGPYRDENVSSPTPTNGSPSSLNDGSSSDEQNSPEQADQRTPGEISVLQKADERSEV</sequence>
<dbReference type="Proteomes" id="UP000693970">
    <property type="component" value="Unassembled WGS sequence"/>
</dbReference>
<reference evidence="2" key="1">
    <citation type="journal article" date="2021" name="Sci. Rep.">
        <title>Diploid genomic architecture of Nitzschia inconspicua, an elite biomass production diatom.</title>
        <authorList>
            <person name="Oliver A."/>
            <person name="Podell S."/>
            <person name="Pinowska A."/>
            <person name="Traller J.C."/>
            <person name="Smith S.R."/>
            <person name="McClure R."/>
            <person name="Beliaev A."/>
            <person name="Bohutskyi P."/>
            <person name="Hill E.A."/>
            <person name="Rabines A."/>
            <person name="Zheng H."/>
            <person name="Allen L.Z."/>
            <person name="Kuo A."/>
            <person name="Grigoriev I.V."/>
            <person name="Allen A.E."/>
            <person name="Hazlebeck D."/>
            <person name="Allen E.E."/>
        </authorList>
    </citation>
    <scope>NUCLEOTIDE SEQUENCE</scope>
    <source>
        <strain evidence="2">Hildebrandi</strain>
    </source>
</reference>
<dbReference type="OrthoDB" id="99690at2759"/>
<dbReference type="PANTHER" id="PTHR33324:SF2">
    <property type="entry name" value="MYB_SANT-LIKE DNA-BINDING DOMAIN-CONTAINING PROTEIN"/>
    <property type="match status" value="1"/>
</dbReference>
<feature type="region of interest" description="Disordered" evidence="1">
    <location>
        <begin position="88"/>
        <end position="109"/>
    </location>
</feature>
<feature type="compositionally biased region" description="Basic and acidic residues" evidence="1">
    <location>
        <begin position="93"/>
        <end position="109"/>
    </location>
</feature>
<comment type="caution">
    <text evidence="2">The sequence shown here is derived from an EMBL/GenBank/DDBJ whole genome shotgun (WGS) entry which is preliminary data.</text>
</comment>
<evidence type="ECO:0000313" key="2">
    <source>
        <dbReference type="EMBL" id="KAG7344071.1"/>
    </source>
</evidence>
<gene>
    <name evidence="2" type="ORF">IV203_022079</name>
</gene>
<feature type="compositionally biased region" description="Low complexity" evidence="1">
    <location>
        <begin position="240"/>
        <end position="259"/>
    </location>
</feature>
<evidence type="ECO:0000256" key="1">
    <source>
        <dbReference type="SAM" id="MobiDB-lite"/>
    </source>
</evidence>
<name>A0A9K3KIW0_9STRA</name>
<dbReference type="PANTHER" id="PTHR33324">
    <property type="entry name" value="EXPRESSED PROTEIN"/>
    <property type="match status" value="1"/>
</dbReference>
<evidence type="ECO:0000313" key="3">
    <source>
        <dbReference type="Proteomes" id="UP000693970"/>
    </source>
</evidence>
<accession>A0A9K3KIW0</accession>
<keyword evidence="3" id="KW-1185">Reference proteome</keyword>
<dbReference type="AlphaFoldDB" id="A0A9K3KIW0"/>
<feature type="region of interest" description="Disordered" evidence="1">
    <location>
        <begin position="220"/>
        <end position="287"/>
    </location>
</feature>
<dbReference type="EMBL" id="JAGRRH010000023">
    <property type="protein sequence ID" value="KAG7344071.1"/>
    <property type="molecule type" value="Genomic_DNA"/>
</dbReference>
<organism evidence="2 3">
    <name type="scientific">Nitzschia inconspicua</name>
    <dbReference type="NCBI Taxonomy" id="303405"/>
    <lineage>
        <taxon>Eukaryota</taxon>
        <taxon>Sar</taxon>
        <taxon>Stramenopiles</taxon>
        <taxon>Ochrophyta</taxon>
        <taxon>Bacillariophyta</taxon>
        <taxon>Bacillariophyceae</taxon>
        <taxon>Bacillariophycidae</taxon>
        <taxon>Bacillariales</taxon>
        <taxon>Bacillariaceae</taxon>
        <taxon>Nitzschia</taxon>
    </lineage>
</organism>
<protein>
    <submittedName>
        <fullName evidence="2">Uncharacterized protein</fullName>
    </submittedName>
</protein>
<reference evidence="2" key="2">
    <citation type="submission" date="2021-04" db="EMBL/GenBank/DDBJ databases">
        <authorList>
            <person name="Podell S."/>
        </authorList>
    </citation>
    <scope>NUCLEOTIDE SEQUENCE</scope>
    <source>
        <strain evidence="2">Hildebrandi</strain>
    </source>
</reference>